<dbReference type="AlphaFoldDB" id="A0A448XPZ6"/>
<accession>A0A448XPZ6</accession>
<protein>
    <submittedName>
        <fullName evidence="1">Uncharacterized protein</fullName>
    </submittedName>
</protein>
<reference evidence="1" key="1">
    <citation type="submission" date="2018-11" db="EMBL/GenBank/DDBJ databases">
        <authorList>
            <consortium name="Pathogen Informatics"/>
        </authorList>
    </citation>
    <scope>NUCLEOTIDE SEQUENCE</scope>
</reference>
<evidence type="ECO:0000313" key="2">
    <source>
        <dbReference type="Proteomes" id="UP000784294"/>
    </source>
</evidence>
<dbReference type="Proteomes" id="UP000784294">
    <property type="component" value="Unassembled WGS sequence"/>
</dbReference>
<sequence length="40" mass="4717">MDTVDRVNKICLALARWLETDKEYAQALLLELEEMHKVQV</sequence>
<organism evidence="1 2">
    <name type="scientific">Protopolystoma xenopodis</name>
    <dbReference type="NCBI Taxonomy" id="117903"/>
    <lineage>
        <taxon>Eukaryota</taxon>
        <taxon>Metazoa</taxon>
        <taxon>Spiralia</taxon>
        <taxon>Lophotrochozoa</taxon>
        <taxon>Platyhelminthes</taxon>
        <taxon>Monogenea</taxon>
        <taxon>Polyopisthocotylea</taxon>
        <taxon>Polystomatidea</taxon>
        <taxon>Polystomatidae</taxon>
        <taxon>Protopolystoma</taxon>
    </lineage>
</organism>
<dbReference type="EMBL" id="CAAALY010272063">
    <property type="protein sequence ID" value="VEL42005.1"/>
    <property type="molecule type" value="Genomic_DNA"/>
</dbReference>
<proteinExistence type="predicted"/>
<gene>
    <name evidence="1" type="ORF">PXEA_LOCUS35445</name>
</gene>
<evidence type="ECO:0000313" key="1">
    <source>
        <dbReference type="EMBL" id="VEL42005.1"/>
    </source>
</evidence>
<name>A0A448XPZ6_9PLAT</name>
<comment type="caution">
    <text evidence="1">The sequence shown here is derived from an EMBL/GenBank/DDBJ whole genome shotgun (WGS) entry which is preliminary data.</text>
</comment>
<keyword evidence="2" id="KW-1185">Reference proteome</keyword>